<feature type="compositionally biased region" description="Basic and acidic residues" evidence="4">
    <location>
        <begin position="114"/>
        <end position="125"/>
    </location>
</feature>
<evidence type="ECO:0000256" key="2">
    <source>
        <dbReference type="ARBA" id="ARBA00010801"/>
    </source>
</evidence>
<feature type="compositionally biased region" description="Acidic residues" evidence="4">
    <location>
        <begin position="216"/>
        <end position="225"/>
    </location>
</feature>
<dbReference type="GO" id="GO:0000398">
    <property type="term" value="P:mRNA splicing, via spliceosome"/>
    <property type="evidence" value="ECO:0007669"/>
    <property type="project" value="InterPro"/>
</dbReference>
<gene>
    <name evidence="6" type="ORF">PACLA_8A010425</name>
</gene>
<feature type="region of interest" description="Disordered" evidence="4">
    <location>
        <begin position="1"/>
        <end position="144"/>
    </location>
</feature>
<comment type="subcellular location">
    <subcellularLocation>
        <location evidence="1">Nucleus</location>
    </subcellularLocation>
</comment>
<evidence type="ECO:0000256" key="3">
    <source>
        <dbReference type="ARBA" id="ARBA00023242"/>
    </source>
</evidence>
<keyword evidence="3" id="KW-0539">Nucleus</keyword>
<evidence type="ECO:0000256" key="4">
    <source>
        <dbReference type="SAM" id="MobiDB-lite"/>
    </source>
</evidence>
<feature type="compositionally biased region" description="Basic and acidic residues" evidence="4">
    <location>
        <begin position="194"/>
        <end position="215"/>
    </location>
</feature>
<organism evidence="6 7">
    <name type="scientific">Paramuricea clavata</name>
    <name type="common">Red gorgonian</name>
    <name type="synonym">Violescent sea-whip</name>
    <dbReference type="NCBI Taxonomy" id="317549"/>
    <lineage>
        <taxon>Eukaryota</taxon>
        <taxon>Metazoa</taxon>
        <taxon>Cnidaria</taxon>
        <taxon>Anthozoa</taxon>
        <taxon>Octocorallia</taxon>
        <taxon>Malacalcyonacea</taxon>
        <taxon>Plexauridae</taxon>
        <taxon>Paramuricea</taxon>
    </lineage>
</organism>
<feature type="domain" description="GCF C-terminal" evidence="5">
    <location>
        <begin position="552"/>
        <end position="762"/>
    </location>
</feature>
<feature type="compositionally biased region" description="Basic residues" evidence="4">
    <location>
        <begin position="75"/>
        <end position="93"/>
    </location>
</feature>
<dbReference type="EMBL" id="CACRXK020000332">
    <property type="protein sequence ID" value="CAB3980868.1"/>
    <property type="molecule type" value="Genomic_DNA"/>
</dbReference>
<dbReference type="PANTHER" id="PTHR12214:SF0">
    <property type="entry name" value="LD29489P"/>
    <property type="match status" value="1"/>
</dbReference>
<dbReference type="OrthoDB" id="429427at2759"/>
<feature type="compositionally biased region" description="Basic and acidic residues" evidence="4">
    <location>
        <begin position="460"/>
        <end position="486"/>
    </location>
</feature>
<evidence type="ECO:0000259" key="5">
    <source>
        <dbReference type="Pfam" id="PF07842"/>
    </source>
</evidence>
<evidence type="ECO:0000256" key="1">
    <source>
        <dbReference type="ARBA" id="ARBA00004123"/>
    </source>
</evidence>
<comment type="caution">
    <text evidence="6">The sequence shown here is derived from an EMBL/GenBank/DDBJ whole genome shotgun (WGS) entry which is preliminary data.</text>
</comment>
<sequence length="860" mass="99045">MATETVVFKKKSRRNFRRKNLDDEIEDEAKVEEPVIEQKTEEKAEQKPKKSSKPAPKTLLSFDHGDEDSDEVFKVKKSKESRRLSKQRVKAKKTKENEPGEKISSSATGQEAVNDEKLESLREELSNLGDDDGEGTESGGEKVVQSDGIIFKPLRANPIKDSSFQIPDAAAIHAARKRREMARQLGSEFLPVDNTDRYSGRFETTDKSRLIREDDNDHSDDEDSDTPLGFGTRKSNHPGMQRRLEVEQALAKEDDEDEKSEEEDDALRRFEEEQIRKGVSIPQAQQEEDTTYQMYVTQQYLYGNNDIDPNYTQYNEHAVPGLGYPSYPPTSLNTVTMDMVWEKMNNRIVSLQEVNRGRRLEKEKMSSQMESCDASITALETQMKDAEGRYGFFQEMRGYVKDLIECLNEKVPLIQGLESRMHSLLKQGADRLIERRQKDVQDQAENFAAAQTGKSVQAKPEFDEFGRDKSAYMEQAKQRRAVEREARRNRRKKEREAAMLKEDDSKQHHEGFSSDDEEGSGDVSRFKNESEKILDEARKIFEDVLEDFANIKTIIARFQQWKYGFPDTYKQAFVHLCLPKLILPFVRIELLDWNPLVKGCKDFEEMQWFENVMFYGFKDNSYDPDDEDMNFIPRLAEKALVPKLTGLLEHIWDPLSLRQTVFAVNLVKRLVLDYPTVSAEKKHTQELFNTVVTRIKKCMNDDIFVPLYPKSLLEKKSLGAETFVERQFWSCLKLLGNIFLWHGLISSPKLQELAVDGVLNRYLLLALQHAAGKHYENVVKCQAIVTVLPRDWFEGSRRTTLDCLGSFSRYLESLANSLKLKAEGSTPQEKKKARAAIKKVILMMVQIKALDMAENFKMAP</sequence>
<feature type="compositionally biased region" description="Basic residues" evidence="4">
    <location>
        <begin position="8"/>
        <end position="18"/>
    </location>
</feature>
<comment type="similarity">
    <text evidence="2">Belongs to the GCF family.</text>
</comment>
<protein>
    <submittedName>
        <fullName evidence="6">PAX3- and PAX7-binding 1</fullName>
    </submittedName>
</protein>
<dbReference type="AlphaFoldDB" id="A0A7D9HHL3"/>
<dbReference type="InterPro" id="IPR022783">
    <property type="entry name" value="GCFC_dom"/>
</dbReference>
<feature type="compositionally biased region" description="Basic and acidic residues" evidence="4">
    <location>
        <begin position="31"/>
        <end position="48"/>
    </location>
</feature>
<keyword evidence="7" id="KW-1185">Reference proteome</keyword>
<reference evidence="6" key="1">
    <citation type="submission" date="2020-04" db="EMBL/GenBank/DDBJ databases">
        <authorList>
            <person name="Alioto T."/>
            <person name="Alioto T."/>
            <person name="Gomez Garrido J."/>
        </authorList>
    </citation>
    <scope>NUCLEOTIDE SEQUENCE</scope>
    <source>
        <strain evidence="6">A484AB</strain>
    </source>
</reference>
<dbReference type="PANTHER" id="PTHR12214">
    <property type="entry name" value="GC-RICH SEQUENCE DNA-BINDING FACTOR"/>
    <property type="match status" value="1"/>
</dbReference>
<feature type="compositionally biased region" description="Basic and acidic residues" evidence="4">
    <location>
        <begin position="494"/>
        <end position="512"/>
    </location>
</feature>
<evidence type="ECO:0000313" key="7">
    <source>
        <dbReference type="Proteomes" id="UP001152795"/>
    </source>
</evidence>
<dbReference type="InterPro" id="IPR012890">
    <property type="entry name" value="GCFC2-like"/>
</dbReference>
<feature type="region of interest" description="Disordered" evidence="4">
    <location>
        <begin position="443"/>
        <end position="527"/>
    </location>
</feature>
<feature type="region of interest" description="Disordered" evidence="4">
    <location>
        <begin position="186"/>
        <end position="241"/>
    </location>
</feature>
<name>A0A7D9HHL3_PARCT</name>
<dbReference type="Proteomes" id="UP001152795">
    <property type="component" value="Unassembled WGS sequence"/>
</dbReference>
<dbReference type="Pfam" id="PF07842">
    <property type="entry name" value="GCFC"/>
    <property type="match status" value="1"/>
</dbReference>
<proteinExistence type="inferred from homology"/>
<accession>A0A7D9HHL3</accession>
<dbReference type="GO" id="GO:0003677">
    <property type="term" value="F:DNA binding"/>
    <property type="evidence" value="ECO:0007669"/>
    <property type="project" value="InterPro"/>
</dbReference>
<dbReference type="GO" id="GO:0005634">
    <property type="term" value="C:nucleus"/>
    <property type="evidence" value="ECO:0007669"/>
    <property type="project" value="UniProtKB-SubCell"/>
</dbReference>
<evidence type="ECO:0000313" key="6">
    <source>
        <dbReference type="EMBL" id="CAB3980868.1"/>
    </source>
</evidence>